<sequence length="189" mass="21898">MICLKTQYFSLNRILLLAIGLWPYQQSKFTQCQFIFLFGILSTCIIFMVKKLLIKLQDICNELKDKNEIAIIEEYGYVAKRYTLALISKNLSSEKTSKEVYLPIIIVGANIIYLFLANSIGQDITDHNAYVFATVYKVQWYVTPIGIQKMLLFLLQKGTKDFIMNVGGFFFPSLECFAMVRKQSYNILY</sequence>
<evidence type="ECO:0000256" key="6">
    <source>
        <dbReference type="ARBA" id="ARBA00023136"/>
    </source>
</evidence>
<proteinExistence type="predicted"/>
<keyword evidence="8" id="KW-0807">Transducer</keyword>
<keyword evidence="4" id="KW-0552">Olfaction</keyword>
<evidence type="ECO:0000256" key="7">
    <source>
        <dbReference type="ARBA" id="ARBA00023170"/>
    </source>
</evidence>
<evidence type="ECO:0000256" key="5">
    <source>
        <dbReference type="ARBA" id="ARBA00022989"/>
    </source>
</evidence>
<evidence type="ECO:0000313" key="11">
    <source>
        <dbReference type="RefSeq" id="XP_025073593.1"/>
    </source>
</evidence>
<keyword evidence="3 9" id="KW-0812">Transmembrane</keyword>
<reference evidence="11" key="1">
    <citation type="submission" date="2025-08" db="UniProtKB">
        <authorList>
            <consortium name="RefSeq"/>
        </authorList>
    </citation>
    <scope>IDENTIFICATION</scope>
</reference>
<organism evidence="10 11">
    <name type="scientific">Pogonomyrmex barbatus</name>
    <name type="common">red harvester ant</name>
    <dbReference type="NCBI Taxonomy" id="144034"/>
    <lineage>
        <taxon>Eukaryota</taxon>
        <taxon>Metazoa</taxon>
        <taxon>Ecdysozoa</taxon>
        <taxon>Arthropoda</taxon>
        <taxon>Hexapoda</taxon>
        <taxon>Insecta</taxon>
        <taxon>Pterygota</taxon>
        <taxon>Neoptera</taxon>
        <taxon>Endopterygota</taxon>
        <taxon>Hymenoptera</taxon>
        <taxon>Apocrita</taxon>
        <taxon>Aculeata</taxon>
        <taxon>Formicoidea</taxon>
        <taxon>Formicidae</taxon>
        <taxon>Myrmicinae</taxon>
        <taxon>Pogonomyrmex</taxon>
    </lineage>
</organism>
<evidence type="ECO:0000256" key="4">
    <source>
        <dbReference type="ARBA" id="ARBA00022725"/>
    </source>
</evidence>
<keyword evidence="10" id="KW-1185">Reference proteome</keyword>
<evidence type="ECO:0000256" key="9">
    <source>
        <dbReference type="SAM" id="Phobius"/>
    </source>
</evidence>
<dbReference type="Pfam" id="PF02949">
    <property type="entry name" value="7tm_6"/>
    <property type="match status" value="1"/>
</dbReference>
<feature type="transmembrane region" description="Helical" evidence="9">
    <location>
        <begin position="162"/>
        <end position="180"/>
    </location>
</feature>
<dbReference type="GeneID" id="112552482"/>
<dbReference type="InterPro" id="IPR004117">
    <property type="entry name" value="7tm6_olfct_rcpt"/>
</dbReference>
<dbReference type="GO" id="GO:0005549">
    <property type="term" value="F:odorant binding"/>
    <property type="evidence" value="ECO:0007669"/>
    <property type="project" value="InterPro"/>
</dbReference>
<dbReference type="GO" id="GO:0004984">
    <property type="term" value="F:olfactory receptor activity"/>
    <property type="evidence" value="ECO:0007669"/>
    <property type="project" value="InterPro"/>
</dbReference>
<evidence type="ECO:0000256" key="1">
    <source>
        <dbReference type="ARBA" id="ARBA00004141"/>
    </source>
</evidence>
<comment type="subcellular location">
    <subcellularLocation>
        <location evidence="1">Membrane</location>
        <topology evidence="1">Multi-pass membrane protein</topology>
    </subcellularLocation>
</comment>
<dbReference type="AlphaFoldDB" id="A0A8N1S6F6"/>
<feature type="transmembrane region" description="Helical" evidence="9">
    <location>
        <begin position="100"/>
        <end position="118"/>
    </location>
</feature>
<name>A0A8N1S6F6_9HYME</name>
<accession>A0A8N1S6F6</accession>
<dbReference type="RefSeq" id="XP_025073593.1">
    <property type="nucleotide sequence ID" value="XM_025217808.1"/>
</dbReference>
<evidence type="ECO:0000256" key="3">
    <source>
        <dbReference type="ARBA" id="ARBA00022692"/>
    </source>
</evidence>
<dbReference type="GO" id="GO:0007165">
    <property type="term" value="P:signal transduction"/>
    <property type="evidence" value="ECO:0007669"/>
    <property type="project" value="UniProtKB-KW"/>
</dbReference>
<keyword evidence="7" id="KW-0675">Receptor</keyword>
<dbReference type="OrthoDB" id="7542426at2759"/>
<gene>
    <name evidence="11" type="primary">LOC112552482</name>
</gene>
<evidence type="ECO:0000256" key="2">
    <source>
        <dbReference type="ARBA" id="ARBA00022606"/>
    </source>
</evidence>
<dbReference type="Proteomes" id="UP000504615">
    <property type="component" value="Unplaced"/>
</dbReference>
<evidence type="ECO:0000256" key="8">
    <source>
        <dbReference type="ARBA" id="ARBA00023224"/>
    </source>
</evidence>
<keyword evidence="2" id="KW-0716">Sensory transduction</keyword>
<dbReference type="GO" id="GO:0016020">
    <property type="term" value="C:membrane"/>
    <property type="evidence" value="ECO:0007669"/>
    <property type="project" value="UniProtKB-SubCell"/>
</dbReference>
<keyword evidence="5 9" id="KW-1133">Transmembrane helix</keyword>
<feature type="transmembrane region" description="Helical" evidence="9">
    <location>
        <begin position="31"/>
        <end position="49"/>
    </location>
</feature>
<keyword evidence="6 9" id="KW-0472">Membrane</keyword>
<protein>
    <submittedName>
        <fullName evidence="11">Uncharacterized protein LOC112552482</fullName>
    </submittedName>
</protein>
<evidence type="ECO:0000313" key="10">
    <source>
        <dbReference type="Proteomes" id="UP000504615"/>
    </source>
</evidence>